<dbReference type="RefSeq" id="WP_130525053.1">
    <property type="nucleotide sequence ID" value="NZ_SHLZ01000009.1"/>
</dbReference>
<proteinExistence type="predicted"/>
<accession>A0A4Q8LJW3</accession>
<protein>
    <submittedName>
        <fullName evidence="3">Lectin</fullName>
    </submittedName>
</protein>
<evidence type="ECO:0000256" key="2">
    <source>
        <dbReference type="SAM" id="SignalP"/>
    </source>
</evidence>
<feature type="region of interest" description="Disordered" evidence="1">
    <location>
        <begin position="20"/>
        <end position="58"/>
    </location>
</feature>
<feature type="signal peptide" evidence="2">
    <location>
        <begin position="1"/>
        <end position="21"/>
    </location>
</feature>
<comment type="caution">
    <text evidence="3">The sequence shown here is derived from an EMBL/GenBank/DDBJ whole genome shotgun (WGS) entry which is preliminary data.</text>
</comment>
<sequence length="203" mass="20925">MKSLLPLTAALALTLAACKPADTPQPSTPAASEPAASTPAQTSPPPATGEADPQANVPATWQGYGDLKLGSTADAARQAWGGELNSSTPSEGGACYQLTPKWATDKADVAFMIEGDHFVRYDVTTSKEVAPGGGKVGMDEAALRALYGNKLQSMPHKYVEGGKYLSVDGQGGAKLVFETGADGVVTSWRVGLPPQIDYVEGCA</sequence>
<name>A0A4Q8LJW3_9GAMM</name>
<keyword evidence="2" id="KW-0732">Signal</keyword>
<evidence type="ECO:0000313" key="4">
    <source>
        <dbReference type="Proteomes" id="UP000292087"/>
    </source>
</evidence>
<dbReference type="AlphaFoldDB" id="A0A4Q8LJW3"/>
<gene>
    <name evidence="3" type="ORF">EA656_19250</name>
</gene>
<evidence type="ECO:0000313" key="3">
    <source>
        <dbReference type="EMBL" id="TAA30552.1"/>
    </source>
</evidence>
<dbReference type="EMBL" id="SHMF01000007">
    <property type="protein sequence ID" value="TAA30552.1"/>
    <property type="molecule type" value="Genomic_DNA"/>
</dbReference>
<evidence type="ECO:0000256" key="1">
    <source>
        <dbReference type="SAM" id="MobiDB-lite"/>
    </source>
</evidence>
<dbReference type="PROSITE" id="PS51257">
    <property type="entry name" value="PROKAR_LIPOPROTEIN"/>
    <property type="match status" value="1"/>
</dbReference>
<organism evidence="3 4">
    <name type="scientific">Pseudoxanthomonas winnipegensis</name>
    <dbReference type="NCBI Taxonomy" id="2480810"/>
    <lineage>
        <taxon>Bacteria</taxon>
        <taxon>Pseudomonadati</taxon>
        <taxon>Pseudomonadota</taxon>
        <taxon>Gammaproteobacteria</taxon>
        <taxon>Lysobacterales</taxon>
        <taxon>Lysobacteraceae</taxon>
        <taxon>Pseudoxanthomonas</taxon>
    </lineage>
</organism>
<dbReference type="Proteomes" id="UP000292087">
    <property type="component" value="Unassembled WGS sequence"/>
</dbReference>
<reference evidence="3 4" key="1">
    <citation type="submission" date="2019-02" db="EMBL/GenBank/DDBJ databases">
        <title>WGS of Pseudoxanthomonas species novum from clinical isolates.</title>
        <authorList>
            <person name="Bernier A.-M."/>
            <person name="Bernard K."/>
            <person name="Vachon A."/>
        </authorList>
    </citation>
    <scope>NUCLEOTIDE SEQUENCE [LARGE SCALE GENOMIC DNA]</scope>
    <source>
        <strain evidence="3 4">NML140781</strain>
    </source>
</reference>
<feature type="chain" id="PRO_5020790686" evidence="2">
    <location>
        <begin position="22"/>
        <end position="203"/>
    </location>
</feature>
<feature type="compositionally biased region" description="Low complexity" evidence="1">
    <location>
        <begin position="24"/>
        <end position="41"/>
    </location>
</feature>